<proteinExistence type="predicted"/>
<feature type="compositionally biased region" description="Polar residues" evidence="1">
    <location>
        <begin position="64"/>
        <end position="74"/>
    </location>
</feature>
<feature type="region of interest" description="Disordered" evidence="1">
    <location>
        <begin position="267"/>
        <end position="297"/>
    </location>
</feature>
<organism evidence="2 3">
    <name type="scientific">Psilocybe cf. subviscida</name>
    <dbReference type="NCBI Taxonomy" id="2480587"/>
    <lineage>
        <taxon>Eukaryota</taxon>
        <taxon>Fungi</taxon>
        <taxon>Dikarya</taxon>
        <taxon>Basidiomycota</taxon>
        <taxon>Agaricomycotina</taxon>
        <taxon>Agaricomycetes</taxon>
        <taxon>Agaricomycetidae</taxon>
        <taxon>Agaricales</taxon>
        <taxon>Agaricineae</taxon>
        <taxon>Strophariaceae</taxon>
        <taxon>Psilocybe</taxon>
    </lineage>
</organism>
<feature type="compositionally biased region" description="Polar residues" evidence="1">
    <location>
        <begin position="282"/>
        <end position="296"/>
    </location>
</feature>
<protein>
    <submittedName>
        <fullName evidence="2">Uncharacterized protein</fullName>
    </submittedName>
</protein>
<feature type="region of interest" description="Disordered" evidence="1">
    <location>
        <begin position="324"/>
        <end position="421"/>
    </location>
</feature>
<feature type="compositionally biased region" description="Polar residues" evidence="1">
    <location>
        <begin position="352"/>
        <end position="364"/>
    </location>
</feature>
<dbReference type="Proteomes" id="UP000567179">
    <property type="component" value="Unassembled WGS sequence"/>
</dbReference>
<dbReference type="EMBL" id="JAACJJ010000028">
    <property type="protein sequence ID" value="KAF5322129.1"/>
    <property type="molecule type" value="Genomic_DNA"/>
</dbReference>
<dbReference type="OrthoDB" id="3064491at2759"/>
<feature type="compositionally biased region" description="Basic residues" evidence="1">
    <location>
        <begin position="462"/>
        <end position="474"/>
    </location>
</feature>
<feature type="compositionally biased region" description="Polar residues" evidence="1">
    <location>
        <begin position="444"/>
        <end position="457"/>
    </location>
</feature>
<feature type="region of interest" description="Disordered" evidence="1">
    <location>
        <begin position="443"/>
        <end position="477"/>
    </location>
</feature>
<evidence type="ECO:0000313" key="2">
    <source>
        <dbReference type="EMBL" id="KAF5322129.1"/>
    </source>
</evidence>
<sequence>MKSVAFLRNTWKKWEHKAHDGRDSTETSPATLPRDTHLKSRAPNNGRGLTVTVKHVPLEISTAETVDGSWQPSHDYQPPSPIYDQFTQQRSGRTVSFSHPDSSRITLDVSYPAQNSRPSRSAGNSPIPPTSASSSSSNLSSSTNSPRTWTFSHASLSTPPESPKRASPQRLAPPSPHTPSLPSYQLLPPIELNYGPGARIESTLDLKICQCSRSGSHSRHQSHCPRYTAAEAPKATDSRSTVDITTSSQKTVHTVLDLSKPRSLYHLTKSSPHLPMKDRNLRSTAPSEHSVCSTEGSEGDFPLFLFPTPPPLIIRKRIPAPLVLRPAGPNQSQYSSPETTPVGTPTTPRFPSINSPPQSANTTPRKPMTLRPYASFSPPPSSPPNSPLPRVPPYFPREGGARRCSEAHPAPPRSAPAVASQHALRVAQSSANLRDTLPFAATHRLTSSEPSSDQVSSLPIKRPLRSPVKPRPKGVRASDELRVYSTSVSMPSSRRAVRSVCVIADADSYS</sequence>
<feature type="compositionally biased region" description="Polar residues" evidence="1">
    <location>
        <begin position="85"/>
        <end position="105"/>
    </location>
</feature>
<feature type="compositionally biased region" description="Low complexity" evidence="1">
    <location>
        <begin position="337"/>
        <end position="351"/>
    </location>
</feature>
<comment type="caution">
    <text evidence="2">The sequence shown here is derived from an EMBL/GenBank/DDBJ whole genome shotgun (WGS) entry which is preliminary data.</text>
</comment>
<keyword evidence="3" id="KW-1185">Reference proteome</keyword>
<dbReference type="AlphaFoldDB" id="A0A8H5BF07"/>
<feature type="region of interest" description="Disordered" evidence="1">
    <location>
        <begin position="15"/>
        <end position="49"/>
    </location>
</feature>
<feature type="compositionally biased region" description="Low complexity" evidence="1">
    <location>
        <begin position="130"/>
        <end position="148"/>
    </location>
</feature>
<feature type="compositionally biased region" description="Polar residues" evidence="1">
    <location>
        <begin position="149"/>
        <end position="159"/>
    </location>
</feature>
<accession>A0A8H5BF07</accession>
<evidence type="ECO:0000256" key="1">
    <source>
        <dbReference type="SAM" id="MobiDB-lite"/>
    </source>
</evidence>
<feature type="compositionally biased region" description="Polar residues" evidence="1">
    <location>
        <begin position="112"/>
        <end position="123"/>
    </location>
</feature>
<evidence type="ECO:0000313" key="3">
    <source>
        <dbReference type="Proteomes" id="UP000567179"/>
    </source>
</evidence>
<reference evidence="2 3" key="1">
    <citation type="journal article" date="2020" name="ISME J.">
        <title>Uncovering the hidden diversity of litter-decomposition mechanisms in mushroom-forming fungi.</title>
        <authorList>
            <person name="Floudas D."/>
            <person name="Bentzer J."/>
            <person name="Ahren D."/>
            <person name="Johansson T."/>
            <person name="Persson P."/>
            <person name="Tunlid A."/>
        </authorList>
    </citation>
    <scope>NUCLEOTIDE SEQUENCE [LARGE SCALE GENOMIC DNA]</scope>
    <source>
        <strain evidence="2 3">CBS 101986</strain>
    </source>
</reference>
<feature type="region of interest" description="Disordered" evidence="1">
    <location>
        <begin position="64"/>
        <end position="184"/>
    </location>
</feature>
<gene>
    <name evidence="2" type="ORF">D9619_000520</name>
</gene>
<feature type="compositionally biased region" description="Pro residues" evidence="1">
    <location>
        <begin position="377"/>
        <end position="395"/>
    </location>
</feature>
<name>A0A8H5BF07_9AGAR</name>